<dbReference type="OrthoDB" id="1445945at2"/>
<comment type="caution">
    <text evidence="3">The sequence shown here is derived from an EMBL/GenBank/DDBJ whole genome shotgun (WGS) entry which is preliminary data.</text>
</comment>
<evidence type="ECO:0000313" key="4">
    <source>
        <dbReference type="Proteomes" id="UP000310314"/>
    </source>
</evidence>
<dbReference type="EMBL" id="VATY01000005">
    <property type="protein sequence ID" value="TMM53229.1"/>
    <property type="molecule type" value="Genomic_DNA"/>
</dbReference>
<gene>
    <name evidence="3" type="ORF">FEE95_19365</name>
</gene>
<dbReference type="Proteomes" id="UP000310314">
    <property type="component" value="Unassembled WGS sequence"/>
</dbReference>
<dbReference type="RefSeq" id="WP_138659689.1">
    <property type="nucleotide sequence ID" value="NZ_VATY01000005.1"/>
</dbReference>
<proteinExistence type="predicted"/>
<evidence type="ECO:0000256" key="1">
    <source>
        <dbReference type="SAM" id="Coils"/>
    </source>
</evidence>
<reference evidence="3 4" key="1">
    <citation type="submission" date="2019-05" db="EMBL/GenBank/DDBJ databases">
        <authorList>
            <person name="Zhang J.-Y."/>
            <person name="Feg X."/>
            <person name="Du Z.-J."/>
        </authorList>
    </citation>
    <scope>NUCLEOTIDE SEQUENCE [LARGE SCALE GENOMIC DNA]</scope>
    <source>
        <strain evidence="3 4">RZ26</strain>
    </source>
</reference>
<dbReference type="AlphaFoldDB" id="A0A5S3PIQ0"/>
<keyword evidence="2" id="KW-0732">Signal</keyword>
<keyword evidence="4" id="KW-1185">Reference proteome</keyword>
<feature type="chain" id="PRO_5024466864" description="Periplasmic chaperone for outer membrane proteins Skp" evidence="2">
    <location>
        <begin position="22"/>
        <end position="147"/>
    </location>
</feature>
<evidence type="ECO:0000256" key="2">
    <source>
        <dbReference type="SAM" id="SignalP"/>
    </source>
</evidence>
<feature type="signal peptide" evidence="2">
    <location>
        <begin position="1"/>
        <end position="21"/>
    </location>
</feature>
<evidence type="ECO:0008006" key="5">
    <source>
        <dbReference type="Google" id="ProtNLM"/>
    </source>
</evidence>
<keyword evidence="1" id="KW-0175">Coiled coil</keyword>
<organism evidence="3 4">
    <name type="scientific">Maribacter algarum</name>
    <name type="common">ex Zhang et al. 2020</name>
    <dbReference type="NCBI Taxonomy" id="2578118"/>
    <lineage>
        <taxon>Bacteria</taxon>
        <taxon>Pseudomonadati</taxon>
        <taxon>Bacteroidota</taxon>
        <taxon>Flavobacteriia</taxon>
        <taxon>Flavobacteriales</taxon>
        <taxon>Flavobacteriaceae</taxon>
        <taxon>Maribacter</taxon>
    </lineage>
</organism>
<sequence>MYSKVIVPIIALLLISFSGNAQDCTLDVGGKNSEMLIKVFQMNAEQITKMEALRAELQIETKVVEDEIQKLFDNHPQSTPDELTTLSEKYKVLQQKIVLASKATDKMLLSSFNEKQYNRYLELCYEAIRKPIKVTPAVLKDSIVDPK</sequence>
<evidence type="ECO:0000313" key="3">
    <source>
        <dbReference type="EMBL" id="TMM53229.1"/>
    </source>
</evidence>
<accession>A0A5S3PIQ0</accession>
<protein>
    <recommendedName>
        <fullName evidence="5">Periplasmic chaperone for outer membrane proteins Skp</fullName>
    </recommendedName>
</protein>
<name>A0A5S3PIQ0_9FLAO</name>
<feature type="coiled-coil region" evidence="1">
    <location>
        <begin position="47"/>
        <end position="74"/>
    </location>
</feature>